<organism evidence="1">
    <name type="scientific">Loa loa</name>
    <name type="common">Eye worm</name>
    <name type="synonym">Filaria loa</name>
    <dbReference type="NCBI Taxonomy" id="7209"/>
    <lineage>
        <taxon>Eukaryota</taxon>
        <taxon>Metazoa</taxon>
        <taxon>Ecdysozoa</taxon>
        <taxon>Nematoda</taxon>
        <taxon>Chromadorea</taxon>
        <taxon>Rhabditida</taxon>
        <taxon>Spirurina</taxon>
        <taxon>Spiruromorpha</taxon>
        <taxon>Filarioidea</taxon>
        <taxon>Onchocercidae</taxon>
        <taxon>Loa</taxon>
    </lineage>
</organism>
<proteinExistence type="predicted"/>
<dbReference type="CTD" id="9950776"/>
<name>A0A1S0TJP9_LOALO</name>
<evidence type="ECO:0000313" key="1">
    <source>
        <dbReference type="EMBL" id="EFO15207.1"/>
    </source>
</evidence>
<dbReference type="EMBL" id="JH712392">
    <property type="protein sequence ID" value="EFO15207.1"/>
    <property type="molecule type" value="Genomic_DNA"/>
</dbReference>
<protein>
    <submittedName>
        <fullName evidence="1">Uncharacterized protein</fullName>
    </submittedName>
</protein>
<feature type="non-terminal residue" evidence="1">
    <location>
        <position position="1"/>
    </location>
</feature>
<gene>
    <name evidence="1" type="ORF">LOAG_13305</name>
</gene>
<dbReference type="KEGG" id="loa:LOAG_13305"/>
<dbReference type="GeneID" id="9950776"/>
<accession>A0A1S0TJP9</accession>
<reference evidence="1" key="1">
    <citation type="submission" date="2012-04" db="EMBL/GenBank/DDBJ databases">
        <title>The Genome Sequence of Loa loa.</title>
        <authorList>
            <consortium name="The Broad Institute Genome Sequencing Platform"/>
            <consortium name="Broad Institute Genome Sequencing Center for Infectious Disease"/>
            <person name="Nutman T.B."/>
            <person name="Fink D.L."/>
            <person name="Russ C."/>
            <person name="Young S."/>
            <person name="Zeng Q."/>
            <person name="Gargeya S."/>
            <person name="Alvarado L."/>
            <person name="Berlin A."/>
            <person name="Chapman S.B."/>
            <person name="Chen Z."/>
            <person name="Freedman E."/>
            <person name="Gellesch M."/>
            <person name="Goldberg J."/>
            <person name="Griggs A."/>
            <person name="Gujja S."/>
            <person name="Heilman E.R."/>
            <person name="Heiman D."/>
            <person name="Howarth C."/>
            <person name="Mehta T."/>
            <person name="Neiman D."/>
            <person name="Pearson M."/>
            <person name="Roberts A."/>
            <person name="Saif S."/>
            <person name="Shea T."/>
            <person name="Shenoy N."/>
            <person name="Sisk P."/>
            <person name="Stolte C."/>
            <person name="Sykes S."/>
            <person name="White J."/>
            <person name="Yandava C."/>
            <person name="Haas B."/>
            <person name="Henn M.R."/>
            <person name="Nusbaum C."/>
            <person name="Birren B."/>
        </authorList>
    </citation>
    <scope>NUCLEOTIDE SEQUENCE [LARGE SCALE GENOMIC DNA]</scope>
</reference>
<dbReference type="AlphaFoldDB" id="A0A1S0TJP9"/>
<dbReference type="InParanoid" id="A0A1S0TJP9"/>
<dbReference type="RefSeq" id="XP_003148862.1">
    <property type="nucleotide sequence ID" value="XM_003148814.1"/>
</dbReference>
<sequence length="133" mass="15020">STSMIDISICKRCNVEGYVDIPLIYDKHSSKGRIRFTITFFFKLKIMKMRASKKRGKVIAIISLRSQMWFLELHEKMMIIIPETTVKIGIITATTNTTVENVAPTIRGVEETSPSDDGQQCPMAVNNCIYGTL</sequence>